<evidence type="ECO:0000313" key="2">
    <source>
        <dbReference type="EMBL" id="MBB5938067.1"/>
    </source>
</evidence>
<reference evidence="2 3" key="1">
    <citation type="submission" date="2020-08" db="EMBL/GenBank/DDBJ databases">
        <title>Genomic Encyclopedia of Type Strains, Phase III (KMG-III): the genomes of soil and plant-associated and newly described type strains.</title>
        <authorList>
            <person name="Whitman W."/>
        </authorList>
    </citation>
    <scope>NUCLEOTIDE SEQUENCE [LARGE SCALE GENOMIC DNA]</scope>
    <source>
        <strain evidence="2 3">CECT 8305</strain>
    </source>
</reference>
<name>A0A7W9QF43_9ACTN</name>
<accession>A0A7W9QF43</accession>
<dbReference type="RefSeq" id="WP_184575547.1">
    <property type="nucleotide sequence ID" value="NZ_JACHJL010000014.1"/>
</dbReference>
<evidence type="ECO:0000256" key="1">
    <source>
        <dbReference type="SAM" id="MobiDB-lite"/>
    </source>
</evidence>
<evidence type="ECO:0000313" key="3">
    <source>
        <dbReference type="Proteomes" id="UP000588098"/>
    </source>
</evidence>
<comment type="caution">
    <text evidence="2">The sequence shown here is derived from an EMBL/GenBank/DDBJ whole genome shotgun (WGS) entry which is preliminary data.</text>
</comment>
<keyword evidence="3" id="KW-1185">Reference proteome</keyword>
<gene>
    <name evidence="2" type="ORF">FHS42_005151</name>
</gene>
<dbReference type="EMBL" id="JACHJL010000014">
    <property type="protein sequence ID" value="MBB5938067.1"/>
    <property type="molecule type" value="Genomic_DNA"/>
</dbReference>
<feature type="region of interest" description="Disordered" evidence="1">
    <location>
        <begin position="100"/>
        <end position="119"/>
    </location>
</feature>
<sequence length="119" mass="13463">MQEVASWERPFQVWQYSVSHATLLLRSVDPQYDTRIDVRFPAVSLMHLQPDYDSLTIHKITEEEGIALLGESAVGRATHGTLYLLNQGLGYVRSAPCRWHEDRGDHKTPSAFGPLRGTD</sequence>
<organism evidence="2 3">
    <name type="scientific">Streptomyces zagrosensis</name>
    <dbReference type="NCBI Taxonomy" id="1042984"/>
    <lineage>
        <taxon>Bacteria</taxon>
        <taxon>Bacillati</taxon>
        <taxon>Actinomycetota</taxon>
        <taxon>Actinomycetes</taxon>
        <taxon>Kitasatosporales</taxon>
        <taxon>Streptomycetaceae</taxon>
        <taxon>Streptomyces</taxon>
    </lineage>
</organism>
<dbReference type="AlphaFoldDB" id="A0A7W9QF43"/>
<protein>
    <submittedName>
        <fullName evidence="2">Uncharacterized protein</fullName>
    </submittedName>
</protein>
<proteinExistence type="predicted"/>
<dbReference type="Proteomes" id="UP000588098">
    <property type="component" value="Unassembled WGS sequence"/>
</dbReference>